<keyword evidence="4" id="KW-1185">Reference proteome</keyword>
<gene>
    <name evidence="3" type="ORF">TWF696_009386</name>
</gene>
<evidence type="ECO:0000256" key="2">
    <source>
        <dbReference type="SAM" id="MobiDB-lite"/>
    </source>
</evidence>
<name>A0AAV9UFK6_9PEZI</name>
<feature type="coiled-coil region" evidence="1">
    <location>
        <begin position="41"/>
        <end position="89"/>
    </location>
</feature>
<evidence type="ECO:0000256" key="1">
    <source>
        <dbReference type="SAM" id="Coils"/>
    </source>
</evidence>
<feature type="coiled-coil region" evidence="1">
    <location>
        <begin position="140"/>
        <end position="195"/>
    </location>
</feature>
<protein>
    <submittedName>
        <fullName evidence="3">Uncharacterized protein</fullName>
    </submittedName>
</protein>
<feature type="region of interest" description="Disordered" evidence="2">
    <location>
        <begin position="299"/>
        <end position="325"/>
    </location>
</feature>
<proteinExistence type="predicted"/>
<reference evidence="3 4" key="1">
    <citation type="submission" date="2019-10" db="EMBL/GenBank/DDBJ databases">
        <authorList>
            <person name="Palmer J.M."/>
        </authorList>
    </citation>
    <scope>NUCLEOTIDE SEQUENCE [LARGE SCALE GENOMIC DNA]</scope>
    <source>
        <strain evidence="3 4">TWF696</strain>
    </source>
</reference>
<dbReference type="AlphaFoldDB" id="A0AAV9UFK6"/>
<evidence type="ECO:0000313" key="4">
    <source>
        <dbReference type="Proteomes" id="UP001375240"/>
    </source>
</evidence>
<accession>A0AAV9UFK6</accession>
<evidence type="ECO:0000313" key="3">
    <source>
        <dbReference type="EMBL" id="KAK6341079.1"/>
    </source>
</evidence>
<organism evidence="3 4">
    <name type="scientific">Orbilia brochopaga</name>
    <dbReference type="NCBI Taxonomy" id="3140254"/>
    <lineage>
        <taxon>Eukaryota</taxon>
        <taxon>Fungi</taxon>
        <taxon>Dikarya</taxon>
        <taxon>Ascomycota</taxon>
        <taxon>Pezizomycotina</taxon>
        <taxon>Orbiliomycetes</taxon>
        <taxon>Orbiliales</taxon>
        <taxon>Orbiliaceae</taxon>
        <taxon>Orbilia</taxon>
    </lineage>
</organism>
<dbReference type="EMBL" id="JAVHNQ010000008">
    <property type="protein sequence ID" value="KAK6341079.1"/>
    <property type="molecule type" value="Genomic_DNA"/>
</dbReference>
<sequence>MADQAVATGMSVDACVPTTAESVLTPFADIFNISAHDYAMFKDAEKALEKARQELQRCKTARADFPAAYERAYNQHKNAKHKYDDAAKQTKKTSSPLNTLFYSLGCMMAEARTKAVPSHHAVPTTSALEKIAHEKISEFREQQSGDMKVLEARIQGLESELKKSNENTDRLIKSLQEHQKAIQSLQQSLQEEQRKHADDISSILQNMASHMAHLENLDKLTSTLDNKLLDLQEPLKTSISQIATFATQADSSRKEIADVRKQFVRLEEMIDQNRGALKNAEKAFDKIYERLEAIENRPAALQSHRRDSPGPASHEDSESLPKDCVSSNNLQQLTSDSVVQQAVQPWEEGVSSRLQDFEDNMKRYFSNQLAPISSANRATVPKIQEIQDKVKLLERVVSVDGCNQDNAVMKAAFDSLQHKMAAIEGQIRGFIMTMQHLNKKFDDQSVDEIILKVNMSLRNLSNKTLVSMGSQVQDILRTLEKLEILDKRITAIERSVYAPRPQEPMSVSAG</sequence>
<feature type="coiled-coil region" evidence="1">
    <location>
        <begin position="249"/>
        <end position="297"/>
    </location>
</feature>
<dbReference type="Proteomes" id="UP001375240">
    <property type="component" value="Unassembled WGS sequence"/>
</dbReference>
<comment type="caution">
    <text evidence="3">The sequence shown here is derived from an EMBL/GenBank/DDBJ whole genome shotgun (WGS) entry which is preliminary data.</text>
</comment>
<keyword evidence="1" id="KW-0175">Coiled coil</keyword>
<feature type="compositionally biased region" description="Basic and acidic residues" evidence="2">
    <location>
        <begin position="304"/>
        <end position="321"/>
    </location>
</feature>